<sequence>MRIDDVPQDQSRTYRGHHKILYATRNGRYEAAPSNGWAAEEYATEQAVADLHAQSLAAYREAASGKRSPLYYYMYCYRHDETSLAQSAGVWRWRVRRHFRPDVFARLPESVLRRYARALNVSVAALQTLPPAPLNPFAGDAE</sequence>
<proteinExistence type="predicted"/>
<dbReference type="EMBL" id="CP091521">
    <property type="protein sequence ID" value="XHH49895.1"/>
    <property type="molecule type" value="Genomic_DNA"/>
</dbReference>
<evidence type="ECO:0000313" key="1">
    <source>
        <dbReference type="EMBL" id="XHH49895.1"/>
    </source>
</evidence>
<name>A0ABD8B7C1_9NEIS</name>
<evidence type="ECO:0000313" key="2">
    <source>
        <dbReference type="Proteomes" id="UP000831534"/>
    </source>
</evidence>
<gene>
    <name evidence="1" type="ORF">LVJ77_05055</name>
</gene>
<keyword evidence="2" id="KW-1185">Reference proteome</keyword>
<reference evidence="1 2" key="1">
    <citation type="journal article" date="2022" name="Res Sq">
        <title>Evolution of multicellular longitudinally dividing oral cavity symbionts (Neisseriaceae).</title>
        <authorList>
            <person name="Nyongesa S."/>
            <person name="Weber P."/>
            <person name="Bernet E."/>
            <person name="Pullido F."/>
            <person name="Nieckarz M."/>
            <person name="Delaby M."/>
            <person name="Nieves C."/>
            <person name="Viehboeck T."/>
            <person name="Krause N."/>
            <person name="Rivera-Millot A."/>
            <person name="Nakamura A."/>
            <person name="Vischer N."/>
            <person name="VanNieuwenhze M."/>
            <person name="Brun Y."/>
            <person name="Cava F."/>
            <person name="Bulgheresi S."/>
            <person name="Veyrier F."/>
        </authorList>
    </citation>
    <scope>NUCLEOTIDE SEQUENCE [LARGE SCALE GENOMIC DNA]</scope>
    <source>
        <strain evidence="1 2">17694</strain>
    </source>
</reference>
<protein>
    <submittedName>
        <fullName evidence="1">Uncharacterized protein</fullName>
    </submittedName>
</protein>
<dbReference type="AlphaFoldDB" id="A0ABD8B7C1"/>
<accession>A0ABD8B7C1</accession>
<dbReference type="KEGG" id="ckh:LVJ77_05055"/>
<dbReference type="RefSeq" id="WP_027010317.1">
    <property type="nucleotide sequence ID" value="NZ_CP091521.1"/>
</dbReference>
<dbReference type="Proteomes" id="UP000831534">
    <property type="component" value="Chromosome"/>
</dbReference>
<organism evidence="1 2">
    <name type="scientific">Conchiformibius kuhniae</name>
    <dbReference type="NCBI Taxonomy" id="211502"/>
    <lineage>
        <taxon>Bacteria</taxon>
        <taxon>Pseudomonadati</taxon>
        <taxon>Pseudomonadota</taxon>
        <taxon>Betaproteobacteria</taxon>
        <taxon>Neisseriales</taxon>
        <taxon>Neisseriaceae</taxon>
        <taxon>Conchiformibius</taxon>
    </lineage>
</organism>